<dbReference type="KEGG" id="ote:Oter_0513"/>
<protein>
    <submittedName>
        <fullName evidence="2">Uncharacterized protein</fullName>
    </submittedName>
</protein>
<sequence length="96" mass="9673">MNTFAKVLLCLVAVLLAIKFLPVLTVGVFFLALMILLLAGLLLGGAGVLLGGVGAAVAALIVVALLAVAVLSPIWIPVLAVIGVLALIKRFSATKA</sequence>
<keyword evidence="1" id="KW-0812">Transmembrane</keyword>
<keyword evidence="1" id="KW-1133">Transmembrane helix</keyword>
<dbReference type="STRING" id="452637.Oter_0513"/>
<organism evidence="2 3">
    <name type="scientific">Opitutus terrae (strain DSM 11246 / JCM 15787 / PB90-1)</name>
    <dbReference type="NCBI Taxonomy" id="452637"/>
    <lineage>
        <taxon>Bacteria</taxon>
        <taxon>Pseudomonadati</taxon>
        <taxon>Verrucomicrobiota</taxon>
        <taxon>Opitutia</taxon>
        <taxon>Opitutales</taxon>
        <taxon>Opitutaceae</taxon>
        <taxon>Opitutus</taxon>
    </lineage>
</organism>
<dbReference type="HOGENOM" id="CLU_2356989_0_0_0"/>
<evidence type="ECO:0000256" key="1">
    <source>
        <dbReference type="SAM" id="Phobius"/>
    </source>
</evidence>
<feature type="transmembrane region" description="Helical" evidence="1">
    <location>
        <begin position="6"/>
        <end position="39"/>
    </location>
</feature>
<evidence type="ECO:0000313" key="3">
    <source>
        <dbReference type="Proteomes" id="UP000007013"/>
    </source>
</evidence>
<dbReference type="RefSeq" id="WP_012373341.1">
    <property type="nucleotide sequence ID" value="NC_010571.1"/>
</dbReference>
<proteinExistence type="predicted"/>
<dbReference type="Proteomes" id="UP000007013">
    <property type="component" value="Chromosome"/>
</dbReference>
<accession>B1ZRW0</accession>
<name>B1ZRW0_OPITP</name>
<reference evidence="2 3" key="1">
    <citation type="journal article" date="2011" name="J. Bacteriol.">
        <title>Genome sequence of the verrucomicrobium Opitutus terrae PB90-1, an abundant inhabitant of rice paddy soil ecosystems.</title>
        <authorList>
            <person name="van Passel M.W."/>
            <person name="Kant R."/>
            <person name="Palva A."/>
            <person name="Copeland A."/>
            <person name="Lucas S."/>
            <person name="Lapidus A."/>
            <person name="Glavina del Rio T."/>
            <person name="Pitluck S."/>
            <person name="Goltsman E."/>
            <person name="Clum A."/>
            <person name="Sun H."/>
            <person name="Schmutz J."/>
            <person name="Larimer F.W."/>
            <person name="Land M.L."/>
            <person name="Hauser L."/>
            <person name="Kyrpides N."/>
            <person name="Mikhailova N."/>
            <person name="Richardson P.P."/>
            <person name="Janssen P.H."/>
            <person name="de Vos W.M."/>
            <person name="Smidt H."/>
        </authorList>
    </citation>
    <scope>NUCLEOTIDE SEQUENCE [LARGE SCALE GENOMIC DNA]</scope>
    <source>
        <strain evidence="3">DSM 11246 / JCM 15787 / PB90-1</strain>
    </source>
</reference>
<dbReference type="EMBL" id="CP001032">
    <property type="protein sequence ID" value="ACB73803.1"/>
    <property type="molecule type" value="Genomic_DNA"/>
</dbReference>
<evidence type="ECO:0000313" key="2">
    <source>
        <dbReference type="EMBL" id="ACB73803.1"/>
    </source>
</evidence>
<gene>
    <name evidence="2" type="ordered locus">Oter_0513</name>
</gene>
<dbReference type="AlphaFoldDB" id="B1ZRW0"/>
<keyword evidence="1" id="KW-0472">Membrane</keyword>
<keyword evidence="3" id="KW-1185">Reference proteome</keyword>